<protein>
    <submittedName>
        <fullName evidence="1">Uncharacterized protein</fullName>
    </submittedName>
</protein>
<dbReference type="Proteomes" id="UP000886653">
    <property type="component" value="Unassembled WGS sequence"/>
</dbReference>
<evidence type="ECO:0000313" key="1">
    <source>
        <dbReference type="EMBL" id="KAG0148972.1"/>
    </source>
</evidence>
<organism evidence="1 2">
    <name type="scientific">Cronartium quercuum f. sp. fusiforme G11</name>
    <dbReference type="NCBI Taxonomy" id="708437"/>
    <lineage>
        <taxon>Eukaryota</taxon>
        <taxon>Fungi</taxon>
        <taxon>Dikarya</taxon>
        <taxon>Basidiomycota</taxon>
        <taxon>Pucciniomycotina</taxon>
        <taxon>Pucciniomycetes</taxon>
        <taxon>Pucciniales</taxon>
        <taxon>Coleosporiaceae</taxon>
        <taxon>Cronartium</taxon>
    </lineage>
</organism>
<gene>
    <name evidence="1" type="ORF">CROQUDRAFT_359258</name>
</gene>
<name>A0A9P6TE36_9BASI</name>
<accession>A0A9P6TE36</accession>
<proteinExistence type="predicted"/>
<dbReference type="EMBL" id="MU167231">
    <property type="protein sequence ID" value="KAG0148972.1"/>
    <property type="molecule type" value="Genomic_DNA"/>
</dbReference>
<keyword evidence="2" id="KW-1185">Reference proteome</keyword>
<sequence length="112" mass="12784">MRPITVLSQPNMCIRSWYRVGVARCAIKIAKDVRLSSTDRFGSTRVAGIPRREWSSTNSCGYKRVTSRQDEGVLGGDVNRLIMRRRWNRVLATESSMEEVSSLARTTYQQLT</sequence>
<evidence type="ECO:0000313" key="2">
    <source>
        <dbReference type="Proteomes" id="UP000886653"/>
    </source>
</evidence>
<dbReference type="AlphaFoldDB" id="A0A9P6TE36"/>
<comment type="caution">
    <text evidence="1">The sequence shown here is derived from an EMBL/GenBank/DDBJ whole genome shotgun (WGS) entry which is preliminary data.</text>
</comment>
<reference evidence="1" key="1">
    <citation type="submission" date="2013-11" db="EMBL/GenBank/DDBJ databases">
        <title>Genome sequence of the fusiform rust pathogen reveals effectors for host alternation and coevolution with pine.</title>
        <authorList>
            <consortium name="DOE Joint Genome Institute"/>
            <person name="Smith K."/>
            <person name="Pendleton A."/>
            <person name="Kubisiak T."/>
            <person name="Anderson C."/>
            <person name="Salamov A."/>
            <person name="Aerts A."/>
            <person name="Riley R."/>
            <person name="Clum A."/>
            <person name="Lindquist E."/>
            <person name="Ence D."/>
            <person name="Campbell M."/>
            <person name="Kronenberg Z."/>
            <person name="Feau N."/>
            <person name="Dhillon B."/>
            <person name="Hamelin R."/>
            <person name="Burleigh J."/>
            <person name="Smith J."/>
            <person name="Yandell M."/>
            <person name="Nelson C."/>
            <person name="Grigoriev I."/>
            <person name="Davis J."/>
        </authorList>
    </citation>
    <scope>NUCLEOTIDE SEQUENCE</scope>
    <source>
        <strain evidence="1">G11</strain>
    </source>
</reference>